<dbReference type="AlphaFoldDB" id="A0AAE1GB03"/>
<reference evidence="2" key="1">
    <citation type="submission" date="2023-10" db="EMBL/GenBank/DDBJ databases">
        <title>Genome assemblies of two species of porcelain crab, Petrolisthes cinctipes and Petrolisthes manimaculis (Anomura: Porcellanidae).</title>
        <authorList>
            <person name="Angst P."/>
        </authorList>
    </citation>
    <scope>NUCLEOTIDE SEQUENCE</scope>
    <source>
        <strain evidence="2">PB745_01</strain>
        <tissue evidence="2">Gill</tissue>
    </source>
</reference>
<accession>A0AAE1GB03</accession>
<keyword evidence="3" id="KW-1185">Reference proteome</keyword>
<name>A0AAE1GB03_PETCI</name>
<sequence>MVPHSKDPGGAHMPPPRPSDLHTPTTGAKVCTAERQLAISNKALATQLVALELSPTSPLVTSERVLHPSDCLGARLQQFSHRWSKAPRVTLKMV</sequence>
<protein>
    <submittedName>
        <fullName evidence="2">Uncharacterized protein</fullName>
    </submittedName>
</protein>
<feature type="region of interest" description="Disordered" evidence="1">
    <location>
        <begin position="1"/>
        <end position="27"/>
    </location>
</feature>
<evidence type="ECO:0000256" key="1">
    <source>
        <dbReference type="SAM" id="MobiDB-lite"/>
    </source>
</evidence>
<comment type="caution">
    <text evidence="2">The sequence shown here is derived from an EMBL/GenBank/DDBJ whole genome shotgun (WGS) entry which is preliminary data.</text>
</comment>
<dbReference type="Proteomes" id="UP001286313">
    <property type="component" value="Unassembled WGS sequence"/>
</dbReference>
<organism evidence="2 3">
    <name type="scientific">Petrolisthes cinctipes</name>
    <name type="common">Flat porcelain crab</name>
    <dbReference type="NCBI Taxonomy" id="88211"/>
    <lineage>
        <taxon>Eukaryota</taxon>
        <taxon>Metazoa</taxon>
        <taxon>Ecdysozoa</taxon>
        <taxon>Arthropoda</taxon>
        <taxon>Crustacea</taxon>
        <taxon>Multicrustacea</taxon>
        <taxon>Malacostraca</taxon>
        <taxon>Eumalacostraca</taxon>
        <taxon>Eucarida</taxon>
        <taxon>Decapoda</taxon>
        <taxon>Pleocyemata</taxon>
        <taxon>Anomura</taxon>
        <taxon>Galatheoidea</taxon>
        <taxon>Porcellanidae</taxon>
        <taxon>Petrolisthes</taxon>
    </lineage>
</organism>
<evidence type="ECO:0000313" key="2">
    <source>
        <dbReference type="EMBL" id="KAK3889754.1"/>
    </source>
</evidence>
<evidence type="ECO:0000313" key="3">
    <source>
        <dbReference type="Proteomes" id="UP001286313"/>
    </source>
</evidence>
<dbReference type="EMBL" id="JAWQEG010000464">
    <property type="protein sequence ID" value="KAK3889754.1"/>
    <property type="molecule type" value="Genomic_DNA"/>
</dbReference>
<gene>
    <name evidence="2" type="ORF">Pcinc_006318</name>
</gene>
<proteinExistence type="predicted"/>